<dbReference type="EMBL" id="JXBB01000055">
    <property type="protein sequence ID" value="OAR03504.1"/>
    <property type="molecule type" value="Genomic_DNA"/>
</dbReference>
<dbReference type="PRINTS" id="PR00998">
    <property type="entry name" value="CRBOXYPTASET"/>
</dbReference>
<keyword evidence="1 2" id="KW-0479">Metal-binding</keyword>
<organism evidence="6 8">
    <name type="scientific">Hydrogenibacillus schlegelii</name>
    <name type="common">Bacillus schlegelii</name>
    <dbReference type="NCBI Taxonomy" id="1484"/>
    <lineage>
        <taxon>Bacteria</taxon>
        <taxon>Bacillati</taxon>
        <taxon>Bacillota</taxon>
        <taxon>Bacilli</taxon>
        <taxon>Bacillales</taxon>
        <taxon>Bacillales Family X. Incertae Sedis</taxon>
        <taxon>Hydrogenibacillus</taxon>
    </lineage>
</organism>
<dbReference type="PIRSF" id="PIRSF006615">
    <property type="entry name" value="Zn_crbxpep_Taq"/>
    <property type="match status" value="1"/>
</dbReference>
<keyword evidence="1 6" id="KW-0121">Carboxypeptidase</keyword>
<evidence type="ECO:0000313" key="4">
    <source>
        <dbReference type="EMBL" id="MBT9281298.1"/>
    </source>
</evidence>
<dbReference type="SUPFAM" id="SSF55486">
    <property type="entry name" value="Metalloproteases ('zincins'), catalytic domain"/>
    <property type="match status" value="1"/>
</dbReference>
<dbReference type="GO" id="GO:0004181">
    <property type="term" value="F:metallocarboxypeptidase activity"/>
    <property type="evidence" value="ECO:0007669"/>
    <property type="project" value="UniProtKB-UniRule"/>
</dbReference>
<keyword evidence="1" id="KW-0645">Protease</keyword>
<keyword evidence="1" id="KW-0378">Hydrolase</keyword>
<dbReference type="PROSITE" id="PS52034">
    <property type="entry name" value="PEPTIDASE_M32"/>
    <property type="match status" value="1"/>
</dbReference>
<feature type="active site" description="Proton donor/acceptor" evidence="3">
    <location>
        <position position="265"/>
    </location>
</feature>
<dbReference type="Gene3D" id="1.10.1370.30">
    <property type="match status" value="1"/>
</dbReference>
<dbReference type="CDD" id="cd06460">
    <property type="entry name" value="M32_Taq"/>
    <property type="match status" value="1"/>
</dbReference>
<name>A0A132NCC5_HYDSH</name>
<comment type="caution">
    <text evidence="6">The sequence shown here is derived from an EMBL/GenBank/DDBJ whole genome shotgun (WGS) entry which is preliminary data.</text>
</comment>
<dbReference type="PANTHER" id="PTHR34217">
    <property type="entry name" value="METAL-DEPENDENT CARBOXYPEPTIDASE"/>
    <property type="match status" value="1"/>
</dbReference>
<dbReference type="Pfam" id="PF02074">
    <property type="entry name" value="Peptidase_M32"/>
    <property type="match status" value="1"/>
</dbReference>
<feature type="binding site" evidence="2">
    <location>
        <position position="294"/>
    </location>
    <ligand>
        <name>Zn(2+)</name>
        <dbReference type="ChEBI" id="CHEBI:29105"/>
        <note>catalytic</note>
    </ligand>
</feature>
<dbReference type="GO" id="GO:0046872">
    <property type="term" value="F:metal ion binding"/>
    <property type="evidence" value="ECO:0007669"/>
    <property type="project" value="UniProtKB-KW"/>
</dbReference>
<comment type="similarity">
    <text evidence="1">Belongs to the peptidase M32 family.</text>
</comment>
<evidence type="ECO:0000313" key="5">
    <source>
        <dbReference type="EMBL" id="OAR03504.1"/>
    </source>
</evidence>
<dbReference type="EC" id="3.4.17.19" evidence="1"/>
<keyword evidence="7" id="KW-1185">Reference proteome</keyword>
<gene>
    <name evidence="6" type="ORF">HSCHL_0601</name>
    <name evidence="4" type="ORF">KM312_01300</name>
    <name evidence="5" type="ORF">SA87_02330</name>
</gene>
<evidence type="ECO:0000313" key="8">
    <source>
        <dbReference type="Proteomes" id="UP000244180"/>
    </source>
</evidence>
<evidence type="ECO:0000256" key="2">
    <source>
        <dbReference type="PIRSR" id="PIRSR006615-1"/>
    </source>
</evidence>
<keyword evidence="2" id="KW-0862">Zinc</keyword>
<protein>
    <recommendedName>
        <fullName evidence="1">Metal-dependent carboxypeptidase</fullName>
        <ecNumber evidence="1">3.4.17.19</ecNumber>
    </recommendedName>
</protein>
<dbReference type="InterPro" id="IPR001333">
    <property type="entry name" value="Peptidase_M32_Taq"/>
</dbReference>
<dbReference type="STRING" id="1484.SA87_02330"/>
<dbReference type="Proteomes" id="UP000244180">
    <property type="component" value="Unassembled WGS sequence"/>
</dbReference>
<dbReference type="OrthoDB" id="9772308at2"/>
<dbReference type="GO" id="GO:0006508">
    <property type="term" value="P:proteolysis"/>
    <property type="evidence" value="ECO:0007669"/>
    <property type="project" value="UniProtKB-UniRule"/>
</dbReference>
<dbReference type="AlphaFoldDB" id="A0A132NCC5"/>
<keyword evidence="1" id="KW-0482">Metalloprotease</keyword>
<feature type="binding site" evidence="2">
    <location>
        <position position="264"/>
    </location>
    <ligand>
        <name>Zn(2+)</name>
        <dbReference type="ChEBI" id="CHEBI:29105"/>
        <note>catalytic</note>
    </ligand>
</feature>
<accession>A0A132NCC5</accession>
<comment type="function">
    <text evidence="1">Broad specificity carboxypetidase that releases amino acids sequentially from the C-terminus, including neutral, aromatic, polar and basic residues.</text>
</comment>
<dbReference type="Proteomes" id="UP000243024">
    <property type="component" value="Unassembled WGS sequence"/>
</dbReference>
<evidence type="ECO:0000313" key="6">
    <source>
        <dbReference type="EMBL" id="PTQ54322.1"/>
    </source>
</evidence>
<dbReference type="RefSeq" id="WP_066202687.1">
    <property type="nucleotide sequence ID" value="NZ_CBCSAS010000002.1"/>
</dbReference>
<evidence type="ECO:0000256" key="1">
    <source>
        <dbReference type="PIRNR" id="PIRNR006615"/>
    </source>
</evidence>
<reference evidence="5 7" key="1">
    <citation type="submission" date="2015-09" db="EMBL/GenBank/DDBJ databases">
        <title>Draft genome sequence of Hydrogenibacillus schlegelii DSM 2000.</title>
        <authorList>
            <person name="Hemp J."/>
        </authorList>
    </citation>
    <scope>NUCLEOTIDE SEQUENCE [LARGE SCALE GENOMIC DNA]</scope>
    <source>
        <strain evidence="5 7">MA 48</strain>
    </source>
</reference>
<dbReference type="Proteomes" id="UP000748108">
    <property type="component" value="Unassembled WGS sequence"/>
</dbReference>
<evidence type="ECO:0000313" key="7">
    <source>
        <dbReference type="Proteomes" id="UP000243024"/>
    </source>
</evidence>
<feature type="binding site" evidence="2">
    <location>
        <position position="268"/>
    </location>
    <ligand>
        <name>Zn(2+)</name>
        <dbReference type="ChEBI" id="CHEBI:29105"/>
        <note>catalytic</note>
    </ligand>
</feature>
<comment type="cofactor">
    <cofactor evidence="2">
        <name>Zn(2+)</name>
        <dbReference type="ChEBI" id="CHEBI:29105"/>
    </cofactor>
    <text evidence="2">Binds 1 zinc ion per subunit.</text>
</comment>
<reference evidence="6 8" key="2">
    <citation type="submission" date="2017-08" db="EMBL/GenBank/DDBJ databases">
        <title>Burning lignite coal seam in the remote Altai Mountains harbors a hydrogen-driven thermophilic microbial community.</title>
        <authorList>
            <person name="Kadnikov V.V."/>
            <person name="Mardanov A.V."/>
            <person name="Ivasenko D."/>
            <person name="Beletsky A.V."/>
            <person name="Karnachuk O.V."/>
            <person name="Ravin N.V."/>
        </authorList>
    </citation>
    <scope>NUCLEOTIDE SEQUENCE [LARGE SCALE GENOMIC DNA]</scope>
    <source>
        <strain evidence="6">AL33</strain>
    </source>
</reference>
<proteinExistence type="inferred from homology"/>
<comment type="catalytic activity">
    <reaction evidence="1">
        <text>Release of a C-terminal amino acid with broad specificity, except for -Pro.</text>
        <dbReference type="EC" id="3.4.17.19"/>
    </reaction>
</comment>
<sequence>MRRDEALLTVFETVERLRHYHAAAGLMGWDMQTMLPPGGVEARAETMGFFGAESQRLLTEPTFVAALERLEAEGDALAPEERRMVTVLLRDVRRLQKIPPERYRAFHVLAAKGESIWREARAENDFGAFLPVLRELIQLVREFIDYLEPAGHPYDALLDQYEPGLTVERVDALFRPLREALPRLVALAASGETPDRSFLKGRFPKEAQRALSLRLSEAIGFDHRRGRLDESAHPFTMGIEPTDVRITTRYFEDDPFSSLFSTLHEAGHGIYEQNLPTSLARYGLMAAASMSIHESQSRFYENVVGRSLAFWRYAAPIVAEQFPALAGVEPERLFRAVNVVTPSFIRVEADEVTYNLHIVLRYELEKALFAGELEAEDLPAAWNAKMEELLGLTPPDDARGVLQDVHWSSGLFGYFPSYALGNLYAAMLTEALLRDLPDFHERIERGDFAPIRAWMTEHVHAHGNRYDPPELLKRATGREPDPAPLLRYLEDKVRAVYRL</sequence>
<dbReference type="PANTHER" id="PTHR34217:SF1">
    <property type="entry name" value="CARBOXYPEPTIDASE 1"/>
    <property type="match status" value="1"/>
</dbReference>
<reference evidence="4" key="3">
    <citation type="journal article" date="2021" name="Microbiology">
        <title>Metagenomic Analysis of the Microbial Community in the Underground Coal Fire Area (Kemerovo Region, Russia) Revealed Predominance of Thermophilic Members of the Phyla Deinococcus-thermus, Aquificae, and Firmicutes.</title>
        <authorList>
            <person name="Kadnikov V."/>
            <person name="Mardanov A.V."/>
            <person name="Beletsky A.V."/>
            <person name="Karnachuk O.V."/>
            <person name="Ravin N.V."/>
        </authorList>
    </citation>
    <scope>NUCLEOTIDE SEQUENCE</scope>
    <source>
        <strain evidence="4">RBS10-49</strain>
    </source>
</reference>
<dbReference type="EMBL" id="PEBV01000005">
    <property type="protein sequence ID" value="PTQ54322.1"/>
    <property type="molecule type" value="Genomic_DNA"/>
</dbReference>
<evidence type="ECO:0000256" key="3">
    <source>
        <dbReference type="PIRSR" id="PIRSR006615-2"/>
    </source>
</evidence>
<dbReference type="EMBL" id="JAHHQF010000037">
    <property type="protein sequence ID" value="MBT9281298.1"/>
    <property type="molecule type" value="Genomic_DNA"/>
</dbReference>